<dbReference type="Proteomes" id="UP000784294">
    <property type="component" value="Unassembled WGS sequence"/>
</dbReference>
<dbReference type="AlphaFoldDB" id="A0A3S5B435"/>
<name>A0A3S5B435_9PLAT</name>
<proteinExistence type="predicted"/>
<evidence type="ECO:0000313" key="2">
    <source>
        <dbReference type="Proteomes" id="UP000784294"/>
    </source>
</evidence>
<dbReference type="EMBL" id="CAAALY010262493">
    <property type="protein sequence ID" value="VEL39768.1"/>
    <property type="molecule type" value="Genomic_DNA"/>
</dbReference>
<reference evidence="1" key="1">
    <citation type="submission" date="2018-11" db="EMBL/GenBank/DDBJ databases">
        <authorList>
            <consortium name="Pathogen Informatics"/>
        </authorList>
    </citation>
    <scope>NUCLEOTIDE SEQUENCE</scope>
</reference>
<sequence>MLLLLICTRDRYFPCIAQVTCSGRPVGDFGAWEKELLRPGDSRHRYGGDSWSLVELASREVVASVETETARLRRQFSRQRRFNLTKNQPISLPHLQGEISSSKVEASTPDCIANELGIWRINSAVAKDAYYRERAARYARWIESRFAKQVEYQLTELARAGAVQKAASASSRK</sequence>
<organism evidence="1 2">
    <name type="scientific">Protopolystoma xenopodis</name>
    <dbReference type="NCBI Taxonomy" id="117903"/>
    <lineage>
        <taxon>Eukaryota</taxon>
        <taxon>Metazoa</taxon>
        <taxon>Spiralia</taxon>
        <taxon>Lophotrochozoa</taxon>
        <taxon>Platyhelminthes</taxon>
        <taxon>Monogenea</taxon>
        <taxon>Polyopisthocotylea</taxon>
        <taxon>Polystomatidea</taxon>
        <taxon>Polystomatidae</taxon>
        <taxon>Protopolystoma</taxon>
    </lineage>
</organism>
<protein>
    <submittedName>
        <fullName evidence="1">Uncharacterized protein</fullName>
    </submittedName>
</protein>
<comment type="caution">
    <text evidence="1">The sequence shown here is derived from an EMBL/GenBank/DDBJ whole genome shotgun (WGS) entry which is preliminary data.</text>
</comment>
<accession>A0A3S5B435</accession>
<keyword evidence="2" id="KW-1185">Reference proteome</keyword>
<gene>
    <name evidence="1" type="ORF">PXEA_LOCUS33208</name>
</gene>
<evidence type="ECO:0000313" key="1">
    <source>
        <dbReference type="EMBL" id="VEL39768.1"/>
    </source>
</evidence>